<dbReference type="eggNOG" id="COG4795">
    <property type="taxonomic scope" value="Bacteria"/>
</dbReference>
<sequence>MPMNQHGFSLTEVLIAMAISSILLLSTSRFLPELQRAVLLQSRAQEREEEIWQRLFAIGKQLQRAGYCAGNCQGQSLTIGREGSCVIVRWDANSNGTWDTSASDNESTGFRLESGALEILRGATGCEGKGWEKLTDPARLMIHTFVVRKHEHPGFAPALYLELTASGVNDKHAAPYQARYGVTGFNL</sequence>
<reference evidence="6 7" key="1">
    <citation type="journal article" date="2010" name="J. Bacteriol.">
        <title>Complete genome sequence of Enterobacter cloacae subsp. cloacae type strain ATCC 13047.</title>
        <authorList>
            <person name="Ren Y."/>
            <person name="Ren Y."/>
            <person name="Zhou Z."/>
            <person name="Guo X."/>
            <person name="Li Y."/>
            <person name="Feng L."/>
            <person name="Wang L."/>
        </authorList>
    </citation>
    <scope>NUCLEOTIDE SEQUENCE [LARGE SCALE GENOMIC DNA]</scope>
    <source>
        <strain evidence="7">ATCC 13047 / DSM 30054 / NBRC 13535 / NCTC 10005 / WDCM 00083 / NCDC 279-56</strain>
    </source>
</reference>
<gene>
    <name evidence="6" type="ordered locus">ECL_04148</name>
</gene>
<comment type="subcellular location">
    <subcellularLocation>
        <location evidence="1">Membrane</location>
        <topology evidence="1">Single-pass membrane protein</topology>
    </subcellularLocation>
</comment>
<evidence type="ECO:0000256" key="4">
    <source>
        <dbReference type="ARBA" id="ARBA00022989"/>
    </source>
</evidence>
<dbReference type="InterPro" id="IPR012902">
    <property type="entry name" value="N_methyl_site"/>
</dbReference>
<dbReference type="PANTHER" id="PTHR39583:SF3">
    <property type="entry name" value="PREPILIN PEPTIDASE-DEPENDENT PROTEIN B"/>
    <property type="match status" value="1"/>
</dbReference>
<dbReference type="EMBL" id="CP001918">
    <property type="protein sequence ID" value="ADF63682.1"/>
    <property type="molecule type" value="Genomic_DNA"/>
</dbReference>
<dbReference type="GO" id="GO:0015628">
    <property type="term" value="P:protein secretion by the type II secretion system"/>
    <property type="evidence" value="ECO:0007669"/>
    <property type="project" value="TreeGrafter"/>
</dbReference>
<dbReference type="AlphaFoldDB" id="A0A0H3CSY1"/>
<protein>
    <submittedName>
        <fullName evidence="6">Prepilin peptidase-dependent protein B</fullName>
    </submittedName>
</protein>
<dbReference type="RefSeq" id="WP_013098549.1">
    <property type="nucleotide sequence ID" value="NC_014121.1"/>
</dbReference>
<proteinExistence type="predicted"/>
<organism evidence="6 7">
    <name type="scientific">Enterobacter cloacae subsp. cloacae (strain ATCC 13047 / DSM 30054 / NBRC 13535 / NCTC 10005 / WDCM 00083 / NCDC 279-56)</name>
    <dbReference type="NCBI Taxonomy" id="716541"/>
    <lineage>
        <taxon>Bacteria</taxon>
        <taxon>Pseudomonadati</taxon>
        <taxon>Pseudomonadota</taxon>
        <taxon>Gammaproteobacteria</taxon>
        <taxon>Enterobacterales</taxon>
        <taxon>Enterobacteriaceae</taxon>
        <taxon>Enterobacter</taxon>
        <taxon>Enterobacter cloacae complex</taxon>
    </lineage>
</organism>
<accession>A0A0H3CSY1</accession>
<evidence type="ECO:0000256" key="3">
    <source>
        <dbReference type="ARBA" id="ARBA00022692"/>
    </source>
</evidence>
<dbReference type="PIRSF" id="PIRSF004525">
    <property type="entry name" value="Pilin_peptidase-dep_B_prd"/>
    <property type="match status" value="1"/>
</dbReference>
<dbReference type="Pfam" id="PF07963">
    <property type="entry name" value="N_methyl"/>
    <property type="match status" value="1"/>
</dbReference>
<dbReference type="GO" id="GO:0016020">
    <property type="term" value="C:membrane"/>
    <property type="evidence" value="ECO:0007669"/>
    <property type="project" value="UniProtKB-SubCell"/>
</dbReference>
<evidence type="ECO:0000256" key="1">
    <source>
        <dbReference type="ARBA" id="ARBA00004167"/>
    </source>
</evidence>
<evidence type="ECO:0000313" key="7">
    <source>
        <dbReference type="Proteomes" id="UP000002363"/>
    </source>
</evidence>
<dbReference type="Proteomes" id="UP000002363">
    <property type="component" value="Chromosome"/>
</dbReference>
<keyword evidence="2" id="KW-0488">Methylation</keyword>
<dbReference type="OrthoDB" id="7059546at2"/>
<dbReference type="KEGG" id="enc:ECL_04148"/>
<name>A0A0H3CSY1_ENTCC</name>
<dbReference type="STRING" id="716541.ECL_04148"/>
<keyword evidence="7" id="KW-1185">Reference proteome</keyword>
<dbReference type="HOGENOM" id="CLU_090952_0_0_6"/>
<dbReference type="InterPro" id="IPR016419">
    <property type="entry name" value="Prepilin_Pept-dep_B_prd"/>
</dbReference>
<keyword evidence="4" id="KW-1133">Transmembrane helix</keyword>
<dbReference type="NCBIfam" id="TIGR02532">
    <property type="entry name" value="IV_pilin_GFxxxE"/>
    <property type="match status" value="1"/>
</dbReference>
<dbReference type="PANTHER" id="PTHR39583">
    <property type="entry name" value="TYPE II SECRETION SYSTEM PROTEIN J-RELATED"/>
    <property type="match status" value="1"/>
</dbReference>
<evidence type="ECO:0000256" key="5">
    <source>
        <dbReference type="ARBA" id="ARBA00023136"/>
    </source>
</evidence>
<keyword evidence="5" id="KW-0472">Membrane</keyword>
<dbReference type="InterPro" id="IPR051621">
    <property type="entry name" value="T2SS_protein_J"/>
</dbReference>
<evidence type="ECO:0000313" key="6">
    <source>
        <dbReference type="EMBL" id="ADF63682.1"/>
    </source>
</evidence>
<evidence type="ECO:0000256" key="2">
    <source>
        <dbReference type="ARBA" id="ARBA00022481"/>
    </source>
</evidence>
<dbReference type="PATRIC" id="fig|716541.4.peg.4298"/>
<dbReference type="EnsemblBacteria" id="ADF63682">
    <property type="protein sequence ID" value="ADF63682"/>
    <property type="gene ID" value="ECL_04148"/>
</dbReference>
<keyword evidence="3" id="KW-0812">Transmembrane</keyword>
<dbReference type="NCBIfam" id="NF007848">
    <property type="entry name" value="PRK10557.1"/>
    <property type="match status" value="1"/>
</dbReference>